<evidence type="ECO:0008006" key="13">
    <source>
        <dbReference type="Google" id="ProtNLM"/>
    </source>
</evidence>
<feature type="chain" id="PRO_5044714420" description="Encoded peptide" evidence="9">
    <location>
        <begin position="22"/>
        <end position="109"/>
    </location>
</feature>
<feature type="compositionally biased region" description="Polar residues" evidence="8">
    <location>
        <begin position="55"/>
        <end position="76"/>
    </location>
</feature>
<evidence type="ECO:0000313" key="10">
    <source>
        <dbReference type="EMBL" id="GAA0164007.1"/>
    </source>
</evidence>
<keyword evidence="12" id="KW-1185">Reference proteome</keyword>
<name>A0AAV3QM87_LITER</name>
<gene>
    <name evidence="10" type="ORF">LIER_39702</name>
    <name evidence="11" type="ORF">LIER_39932</name>
</gene>
<evidence type="ECO:0000256" key="8">
    <source>
        <dbReference type="SAM" id="MobiDB-lite"/>
    </source>
</evidence>
<dbReference type="EMBL" id="BAABME010022171">
    <property type="protein sequence ID" value="GAA0165187.1"/>
    <property type="molecule type" value="Genomic_DNA"/>
</dbReference>
<comment type="similarity">
    <text evidence="2">Belongs to the C-terminally encoded plant signaling peptide (CEP) family.</text>
</comment>
<evidence type="ECO:0000256" key="7">
    <source>
        <dbReference type="ARBA" id="ARBA00023278"/>
    </source>
</evidence>
<dbReference type="Proteomes" id="UP001454036">
    <property type="component" value="Unassembled WGS sequence"/>
</dbReference>
<organism evidence="11 12">
    <name type="scientific">Lithospermum erythrorhizon</name>
    <name type="common">Purple gromwell</name>
    <name type="synonym">Lithospermum officinale var. erythrorhizon</name>
    <dbReference type="NCBI Taxonomy" id="34254"/>
    <lineage>
        <taxon>Eukaryota</taxon>
        <taxon>Viridiplantae</taxon>
        <taxon>Streptophyta</taxon>
        <taxon>Embryophyta</taxon>
        <taxon>Tracheophyta</taxon>
        <taxon>Spermatophyta</taxon>
        <taxon>Magnoliopsida</taxon>
        <taxon>eudicotyledons</taxon>
        <taxon>Gunneridae</taxon>
        <taxon>Pentapetalae</taxon>
        <taxon>asterids</taxon>
        <taxon>lamiids</taxon>
        <taxon>Boraginales</taxon>
        <taxon>Boraginaceae</taxon>
        <taxon>Boraginoideae</taxon>
        <taxon>Lithospermeae</taxon>
        <taxon>Lithospermum</taxon>
    </lineage>
</organism>
<dbReference type="InterPro" id="IPR033250">
    <property type="entry name" value="CEP"/>
</dbReference>
<feature type="signal peptide" evidence="9">
    <location>
        <begin position="1"/>
        <end position="21"/>
    </location>
</feature>
<keyword evidence="6 9" id="KW-0732">Signal</keyword>
<dbReference type="GO" id="GO:2000280">
    <property type="term" value="P:regulation of root development"/>
    <property type="evidence" value="ECO:0007669"/>
    <property type="project" value="TreeGrafter"/>
</dbReference>
<dbReference type="GO" id="GO:0005179">
    <property type="term" value="F:hormone activity"/>
    <property type="evidence" value="ECO:0007669"/>
    <property type="project" value="UniProtKB-KW"/>
</dbReference>
<dbReference type="PANTHER" id="PTHR33348">
    <property type="entry name" value="PRECURSOR OF CEP5"/>
    <property type="match status" value="1"/>
</dbReference>
<keyword evidence="7" id="KW-0379">Hydroxylation</keyword>
<evidence type="ECO:0000256" key="1">
    <source>
        <dbReference type="ARBA" id="ARBA00004271"/>
    </source>
</evidence>
<sequence>MAFSKMIYVAIFLIMIFLVEGRQLRVKKGEKSPILDQSERKTLVNNVDSIGKAEQTNVEAISSQMTPPSAGTTGAQPQPVAALPSPGHLDDFRPTTPGHSPGIGHSVHH</sequence>
<dbReference type="GO" id="GO:1901371">
    <property type="term" value="P:regulation of leaf morphogenesis"/>
    <property type="evidence" value="ECO:0007669"/>
    <property type="project" value="TreeGrafter"/>
</dbReference>
<keyword evidence="3" id="KW-0052">Apoplast</keyword>
<comment type="subcellular location">
    <subcellularLocation>
        <location evidence="1">Secreted</location>
        <location evidence="1">Extracellular space</location>
        <location evidence="1">Apoplast</location>
    </subcellularLocation>
</comment>
<feature type="region of interest" description="Disordered" evidence="8">
    <location>
        <begin position="55"/>
        <end position="109"/>
    </location>
</feature>
<accession>A0AAV3QM87</accession>
<protein>
    <recommendedName>
        <fullName evidence="13">Encoded peptide</fullName>
    </recommendedName>
</protein>
<evidence type="ECO:0000256" key="4">
    <source>
        <dbReference type="ARBA" id="ARBA00022525"/>
    </source>
</evidence>
<evidence type="ECO:0000256" key="3">
    <source>
        <dbReference type="ARBA" id="ARBA00022523"/>
    </source>
</evidence>
<dbReference type="GO" id="GO:1902025">
    <property type="term" value="P:nitrate import"/>
    <property type="evidence" value="ECO:0007669"/>
    <property type="project" value="TreeGrafter"/>
</dbReference>
<evidence type="ECO:0000256" key="5">
    <source>
        <dbReference type="ARBA" id="ARBA00022702"/>
    </source>
</evidence>
<evidence type="ECO:0000313" key="12">
    <source>
        <dbReference type="Proteomes" id="UP001454036"/>
    </source>
</evidence>
<proteinExistence type="inferred from homology"/>
<dbReference type="AlphaFoldDB" id="A0AAV3QM87"/>
<reference evidence="11 12" key="1">
    <citation type="submission" date="2024-01" db="EMBL/GenBank/DDBJ databases">
        <title>The complete chloroplast genome sequence of Lithospermum erythrorhizon: insights into the phylogenetic relationship among Boraginaceae species and the maternal lineages of purple gromwells.</title>
        <authorList>
            <person name="Okada T."/>
            <person name="Watanabe K."/>
        </authorList>
    </citation>
    <scope>NUCLEOTIDE SEQUENCE [LARGE SCALE GENOMIC DNA]</scope>
</reference>
<evidence type="ECO:0000256" key="2">
    <source>
        <dbReference type="ARBA" id="ARBA00008963"/>
    </source>
</evidence>
<evidence type="ECO:0000256" key="9">
    <source>
        <dbReference type="SAM" id="SignalP"/>
    </source>
</evidence>
<dbReference type="GO" id="GO:0006995">
    <property type="term" value="P:cellular response to nitrogen starvation"/>
    <property type="evidence" value="ECO:0007669"/>
    <property type="project" value="UniProtKB-ARBA"/>
</dbReference>
<evidence type="ECO:0000256" key="6">
    <source>
        <dbReference type="ARBA" id="ARBA00022729"/>
    </source>
</evidence>
<comment type="caution">
    <text evidence="11">The sequence shown here is derived from an EMBL/GenBank/DDBJ whole genome shotgun (WGS) entry which is preliminary data.</text>
</comment>
<keyword evidence="4" id="KW-0964">Secreted</keyword>
<keyword evidence="5" id="KW-0372">Hormone</keyword>
<evidence type="ECO:0000313" key="11">
    <source>
        <dbReference type="EMBL" id="GAA0165187.1"/>
    </source>
</evidence>
<dbReference type="GO" id="GO:0048046">
    <property type="term" value="C:apoplast"/>
    <property type="evidence" value="ECO:0007669"/>
    <property type="project" value="UniProtKB-SubCell"/>
</dbReference>
<dbReference type="GO" id="GO:0048364">
    <property type="term" value="P:root development"/>
    <property type="evidence" value="ECO:0007669"/>
    <property type="project" value="InterPro"/>
</dbReference>
<dbReference type="EMBL" id="BAABME010021707">
    <property type="protein sequence ID" value="GAA0164007.1"/>
    <property type="molecule type" value="Genomic_DNA"/>
</dbReference>
<dbReference type="PANTHER" id="PTHR33348:SF3">
    <property type="entry name" value="PRECURSOR OF CEP1"/>
    <property type="match status" value="1"/>
</dbReference>